<keyword evidence="1" id="KW-0472">Membrane</keyword>
<dbReference type="AlphaFoldDB" id="A0A6B9WG24"/>
<proteinExistence type="predicted"/>
<geneLocation type="mitochondrion" evidence="3"/>
<feature type="signal peptide" evidence="2">
    <location>
        <begin position="1"/>
        <end position="18"/>
    </location>
</feature>
<protein>
    <submittedName>
        <fullName evidence="3">NADH dehydrogenase subunit 6</fullName>
    </submittedName>
</protein>
<accession>A0A6B9WG24</accession>
<keyword evidence="2" id="KW-0732">Signal</keyword>
<feature type="transmembrane region" description="Helical" evidence="1">
    <location>
        <begin position="119"/>
        <end position="138"/>
    </location>
</feature>
<evidence type="ECO:0000313" key="3">
    <source>
        <dbReference type="EMBL" id="QHQ98506.1"/>
    </source>
</evidence>
<evidence type="ECO:0000256" key="1">
    <source>
        <dbReference type="SAM" id="Phobius"/>
    </source>
</evidence>
<name>A0A6B9WG24_9ACAR</name>
<dbReference type="EMBL" id="MK270524">
    <property type="protein sequence ID" value="QHQ98506.1"/>
    <property type="molecule type" value="Genomic_DNA"/>
</dbReference>
<reference evidence="3" key="1">
    <citation type="journal article" date="2019" name="Zool. Scr.">
        <title>Mitochondrial genome reorganization characterizes various lineages of mesostigmatid mites (Acari: Parasitiformes).</title>
        <authorList>
            <person name="Li W.-N."/>
            <person name="Shao R."/>
            <person name="Zhang Q."/>
            <person name="Deng W."/>
            <person name="Xue X.-F."/>
        </authorList>
    </citation>
    <scope>NUCLEOTIDE SEQUENCE</scope>
</reference>
<feature type="chain" id="PRO_5025594582" evidence="2">
    <location>
        <begin position="19"/>
        <end position="147"/>
    </location>
</feature>
<keyword evidence="1" id="KW-1133">Transmembrane helix</keyword>
<sequence length="147" mass="16572">MFVLLLFCLSCFFLSNHPISSTLSLIFSSMIIIFSCSSMLKNSWFSMIFMLMLIGGLIILFIYMASLSSNEALSINPSQSTKIFLSLVFILPSPNPPYLSSNMYNINSIFSSLSNLNNIVALLILFFYLILIIEIISFSKSPFRSMI</sequence>
<organism evidence="3">
    <name type="scientific">Coleolaelaps cf. liui XFX-2019</name>
    <dbReference type="NCBI Taxonomy" id="2695870"/>
    <lineage>
        <taxon>Eukaryota</taxon>
        <taxon>Metazoa</taxon>
        <taxon>Ecdysozoa</taxon>
        <taxon>Arthropoda</taxon>
        <taxon>Chelicerata</taxon>
        <taxon>Arachnida</taxon>
        <taxon>Acari</taxon>
        <taxon>Parasitiformes</taxon>
        <taxon>Mesostigmata</taxon>
        <taxon>Gamasina</taxon>
        <taxon>Dermanyssoidea</taxon>
        <taxon>Laelapidae</taxon>
        <taxon>Coleolaelaps</taxon>
    </lineage>
</organism>
<keyword evidence="3" id="KW-0496">Mitochondrion</keyword>
<keyword evidence="1" id="KW-0812">Transmembrane</keyword>
<gene>
    <name evidence="3" type="primary">nad6</name>
</gene>
<evidence type="ECO:0000256" key="2">
    <source>
        <dbReference type="SAM" id="SignalP"/>
    </source>
</evidence>
<feature type="transmembrane region" description="Helical" evidence="1">
    <location>
        <begin position="43"/>
        <end position="63"/>
    </location>
</feature>